<name>A0ABS2D5M5_9SPHN</name>
<comment type="subcellular location">
    <subcellularLocation>
        <location evidence="1">Periplasm</location>
    </subcellularLocation>
</comment>
<evidence type="ECO:0000256" key="4">
    <source>
        <dbReference type="ARBA" id="ARBA00022729"/>
    </source>
</evidence>
<comment type="caution">
    <text evidence="6">The sequence shown here is derived from an EMBL/GenBank/DDBJ whole genome shotgun (WGS) entry which is preliminary data.</text>
</comment>
<accession>A0ABS2D5M5</accession>
<evidence type="ECO:0000313" key="6">
    <source>
        <dbReference type="EMBL" id="MBM6576210.1"/>
    </source>
</evidence>
<evidence type="ECO:0000313" key="7">
    <source>
        <dbReference type="Proteomes" id="UP000763641"/>
    </source>
</evidence>
<keyword evidence="7" id="KW-1185">Reference proteome</keyword>
<protein>
    <recommendedName>
        <fullName evidence="5">Solute-binding protein family 5 domain-containing protein</fullName>
    </recommendedName>
</protein>
<gene>
    <name evidence="6" type="ORF">ILT43_07490</name>
</gene>
<dbReference type="Gene3D" id="3.10.105.10">
    <property type="entry name" value="Dipeptide-binding Protein, Domain 3"/>
    <property type="match status" value="1"/>
</dbReference>
<keyword evidence="3" id="KW-0813">Transport</keyword>
<sequence length="488" mass="52174">MTRRIAYRWWLAATLALTTGCERRPDSGPVVVSAIGTNPEARSSANLPSRLLVDAIGQGLVRFDAAGQIEPGLAERWIVIDGGTSYIFRLREAYWADGSRVSAEQVVKLLQRRIASRANPLAPFLTAVDEAVVMTPQVIELRLKRPRLDLLKLFAQPEMALIRPGPAIGSGPMRIASAGTAPLLQPAFDPGLADPEDQNEIAPEERVHLIGERAARAILRFARNRSDLVSGGRFVDWPLLATVDLPRNVVRTDPAAGLFGLAVTRREGFLADPLNRAALSEAIDRAALTAAVMPQWEPADRILPEALDSAAPPQVPEWLLLTLDQRREAARARVAAWSATAAGQEAGGLVTVSIALPTGPGSTILFAQLAASFGTIGVGATRVAPDAPADLTLVDEVAPYDSARWYLATACRPCDLTAVAALEAARDALTLGARSEGIAAADAAMNADTAFIPLAQPLRWSLVSSRLAAWTGNARSWHPLNRLRADPK</sequence>
<evidence type="ECO:0000256" key="1">
    <source>
        <dbReference type="ARBA" id="ARBA00004418"/>
    </source>
</evidence>
<reference evidence="6 7" key="1">
    <citation type="submission" date="2020-12" db="EMBL/GenBank/DDBJ databases">
        <title>Sphingomonas sp.</title>
        <authorList>
            <person name="Kim M.K."/>
        </authorList>
    </citation>
    <scope>NUCLEOTIDE SEQUENCE [LARGE SCALE GENOMIC DNA]</scope>
    <source>
        <strain evidence="6 7">BT552</strain>
    </source>
</reference>
<dbReference type="PANTHER" id="PTHR30290:SF10">
    <property type="entry name" value="PERIPLASMIC OLIGOPEPTIDE-BINDING PROTEIN-RELATED"/>
    <property type="match status" value="1"/>
</dbReference>
<keyword evidence="4" id="KW-0732">Signal</keyword>
<proteinExistence type="inferred from homology"/>
<dbReference type="Pfam" id="PF00496">
    <property type="entry name" value="SBP_bac_5"/>
    <property type="match status" value="1"/>
</dbReference>
<dbReference type="InterPro" id="IPR000914">
    <property type="entry name" value="SBP_5_dom"/>
</dbReference>
<evidence type="ECO:0000259" key="5">
    <source>
        <dbReference type="Pfam" id="PF00496"/>
    </source>
</evidence>
<dbReference type="Proteomes" id="UP000763641">
    <property type="component" value="Unassembled WGS sequence"/>
</dbReference>
<dbReference type="RefSeq" id="WP_204197501.1">
    <property type="nucleotide sequence ID" value="NZ_JAFEMC010000002.1"/>
</dbReference>
<dbReference type="Gene3D" id="3.90.76.10">
    <property type="entry name" value="Dipeptide-binding Protein, Domain 1"/>
    <property type="match status" value="1"/>
</dbReference>
<evidence type="ECO:0000256" key="3">
    <source>
        <dbReference type="ARBA" id="ARBA00022448"/>
    </source>
</evidence>
<dbReference type="PANTHER" id="PTHR30290">
    <property type="entry name" value="PERIPLASMIC BINDING COMPONENT OF ABC TRANSPORTER"/>
    <property type="match status" value="1"/>
</dbReference>
<dbReference type="EMBL" id="JAFEMC010000002">
    <property type="protein sequence ID" value="MBM6576210.1"/>
    <property type="molecule type" value="Genomic_DNA"/>
</dbReference>
<comment type="similarity">
    <text evidence="2">Belongs to the bacterial solute-binding protein 5 family.</text>
</comment>
<dbReference type="PROSITE" id="PS51257">
    <property type="entry name" value="PROKAR_LIPOPROTEIN"/>
    <property type="match status" value="1"/>
</dbReference>
<evidence type="ECO:0000256" key="2">
    <source>
        <dbReference type="ARBA" id="ARBA00005695"/>
    </source>
</evidence>
<feature type="domain" description="Solute-binding protein family 5" evidence="5">
    <location>
        <begin position="68"/>
        <end position="378"/>
    </location>
</feature>
<dbReference type="InterPro" id="IPR039424">
    <property type="entry name" value="SBP_5"/>
</dbReference>
<organism evidence="6 7">
    <name type="scientific">Sphingomonas longa</name>
    <dbReference type="NCBI Taxonomy" id="2778730"/>
    <lineage>
        <taxon>Bacteria</taxon>
        <taxon>Pseudomonadati</taxon>
        <taxon>Pseudomonadota</taxon>
        <taxon>Alphaproteobacteria</taxon>
        <taxon>Sphingomonadales</taxon>
        <taxon>Sphingomonadaceae</taxon>
        <taxon>Sphingomonas</taxon>
    </lineage>
</organism>
<dbReference type="SUPFAM" id="SSF53850">
    <property type="entry name" value="Periplasmic binding protein-like II"/>
    <property type="match status" value="1"/>
</dbReference>